<reference evidence="6" key="1">
    <citation type="submission" date="2019-08" db="EMBL/GenBank/DDBJ databases">
        <authorList>
            <person name="Kucharzyk K."/>
            <person name="Murdoch R.W."/>
            <person name="Higgins S."/>
            <person name="Loffler F."/>
        </authorList>
    </citation>
    <scope>NUCLEOTIDE SEQUENCE</scope>
</reference>
<dbReference type="AlphaFoldDB" id="A0A645F5G7"/>
<dbReference type="SUPFAM" id="SSF52540">
    <property type="entry name" value="P-loop containing nucleoside triphosphate hydrolases"/>
    <property type="match status" value="1"/>
</dbReference>
<dbReference type="EC" id="3.6.3.17" evidence="6"/>
<organism evidence="6">
    <name type="scientific">bioreactor metagenome</name>
    <dbReference type="NCBI Taxonomy" id="1076179"/>
    <lineage>
        <taxon>unclassified sequences</taxon>
        <taxon>metagenomes</taxon>
        <taxon>ecological metagenomes</taxon>
    </lineage>
</organism>
<dbReference type="PANTHER" id="PTHR43790:SF9">
    <property type="entry name" value="GALACTOFURANOSE TRANSPORTER ATP-BINDING PROTEIN YTFR"/>
    <property type="match status" value="1"/>
</dbReference>
<evidence type="ECO:0000256" key="3">
    <source>
        <dbReference type="ARBA" id="ARBA00022741"/>
    </source>
</evidence>
<evidence type="ECO:0000259" key="5">
    <source>
        <dbReference type="Pfam" id="PF00005"/>
    </source>
</evidence>
<keyword evidence="2" id="KW-0677">Repeat</keyword>
<evidence type="ECO:0000313" key="6">
    <source>
        <dbReference type="EMBL" id="MPN09595.1"/>
    </source>
</evidence>
<dbReference type="Gene3D" id="3.40.50.300">
    <property type="entry name" value="P-loop containing nucleotide triphosphate hydrolases"/>
    <property type="match status" value="1"/>
</dbReference>
<sequence length="139" mass="15469">MENFSKNNFVQFKKEHDVSLKTIKDLGIKTPHEKQKVAYLSGGNQQKVAVGKWLIADADLYIFDEPTKGVDVGAKSDIFELIGRLVTKGKSVIYATCETQEILGISDRIYVMYDGKIAKELVTKDASEDEILFYSAGGN</sequence>
<feature type="domain" description="ABC transporter" evidence="5">
    <location>
        <begin position="17"/>
        <end position="67"/>
    </location>
</feature>
<accession>A0A645F5G7</accession>
<dbReference type="PANTHER" id="PTHR43790">
    <property type="entry name" value="CARBOHYDRATE TRANSPORT ATP-BINDING PROTEIN MG119-RELATED"/>
    <property type="match status" value="1"/>
</dbReference>
<keyword evidence="6" id="KW-0378">Hydrolase</keyword>
<dbReference type="GO" id="GO:0016887">
    <property type="term" value="F:ATP hydrolysis activity"/>
    <property type="evidence" value="ECO:0007669"/>
    <property type="project" value="InterPro"/>
</dbReference>
<comment type="caution">
    <text evidence="6">The sequence shown here is derived from an EMBL/GenBank/DDBJ whole genome shotgun (WGS) entry which is preliminary data.</text>
</comment>
<evidence type="ECO:0000256" key="1">
    <source>
        <dbReference type="ARBA" id="ARBA00022448"/>
    </source>
</evidence>
<dbReference type="InterPro" id="IPR027417">
    <property type="entry name" value="P-loop_NTPase"/>
</dbReference>
<proteinExistence type="predicted"/>
<dbReference type="Pfam" id="PF00005">
    <property type="entry name" value="ABC_tran"/>
    <property type="match status" value="1"/>
</dbReference>
<keyword evidence="3" id="KW-0547">Nucleotide-binding</keyword>
<dbReference type="GO" id="GO:0005524">
    <property type="term" value="F:ATP binding"/>
    <property type="evidence" value="ECO:0007669"/>
    <property type="project" value="UniProtKB-KW"/>
</dbReference>
<keyword evidence="4 6" id="KW-0067">ATP-binding</keyword>
<evidence type="ECO:0000256" key="2">
    <source>
        <dbReference type="ARBA" id="ARBA00022737"/>
    </source>
</evidence>
<dbReference type="InterPro" id="IPR050107">
    <property type="entry name" value="ABC_carbohydrate_import_ATPase"/>
</dbReference>
<dbReference type="EMBL" id="VSSQ01055709">
    <property type="protein sequence ID" value="MPN09595.1"/>
    <property type="molecule type" value="Genomic_DNA"/>
</dbReference>
<protein>
    <submittedName>
        <fullName evidence="6">Galactose/methyl galactoside import ATP-binding protein MglA</fullName>
        <ecNumber evidence="6">3.6.3.17</ecNumber>
    </submittedName>
</protein>
<keyword evidence="1" id="KW-0813">Transport</keyword>
<gene>
    <name evidence="6" type="primary">mglA_63</name>
    <name evidence="6" type="ORF">SDC9_156886</name>
</gene>
<evidence type="ECO:0000256" key="4">
    <source>
        <dbReference type="ARBA" id="ARBA00022840"/>
    </source>
</evidence>
<dbReference type="InterPro" id="IPR003439">
    <property type="entry name" value="ABC_transporter-like_ATP-bd"/>
</dbReference>
<name>A0A645F5G7_9ZZZZ</name>